<evidence type="ECO:0000256" key="2">
    <source>
        <dbReference type="ARBA" id="ARBA00012438"/>
    </source>
</evidence>
<dbReference type="PROSITE" id="PS50109">
    <property type="entry name" value="HIS_KIN"/>
    <property type="match status" value="1"/>
</dbReference>
<dbReference type="Pfam" id="PF05228">
    <property type="entry name" value="CHASE4"/>
    <property type="match status" value="1"/>
</dbReference>
<feature type="domain" description="Histidine kinase" evidence="8">
    <location>
        <begin position="527"/>
        <end position="750"/>
    </location>
</feature>
<sequence length="763" mass="86398">MLTSLAGSFTLLAPLGIQLWANWSIRERSQLIASQRLRRTQVVMGLTQERIEAHLVDYATWTDMWEFVQNPDLEWAAENLEGWSRRSTGADLALVLSAKGELIYQWAAPWIPALTSAELEYWQQVLSSYTQTSPQLTYWQRQGKVYLVTWISITTSQDIKRALPSGGIYWLAVPLDQAWLQQLRNLTLEDYLIWGGEQTLVATTLTESRLNHHLENPQIDLLFQQDWHTNPSRSIFAILQSHPRSSSDPFLPEDLFSGFIPLPDPSGRLAGLLQVHFTLPSWYFIPFELKGIWLLMLAIGILFFGVSSWLLSRWVLAPVSRMRQAVHRFEQNPQAHWDDNLLPRGDVLGELSFAFGNLVSQLQQRMRQEGLYSKILSLLAQSNSLSLPWAELGSLLAELLEADQLLIWQTEAQSVQVLASLGLSLPNLLEISAARKQLPAWEKLSAGEEYLHSRTAGIPLWVADQVWGALWLQRSDHDWQAESFLLLQQVGDQLSIILEKQQLNRQTERQAQQLLQYNQTLEDWISALAHDMRNPLFSQRVALTTIQKRLASSADTGDPTYGKLAQSLESSLATNLLLSELVENLLDIARYRAGRKRLSYEPLDWQSMIQRSLQVLSEAIRTKSLNVTVHIEPNLPTIAADAAEIYRLIQNLLENAIRFSPWSGHIQLRLDPDPQGIRFSCQDQGEGIPASEQVNLFQRFYQAGRSSSKGGTGMGLYLCRQIVESHGGQIGLDSDLGRGSTFWFTLPLADIRRQTSPPASISP</sequence>
<organism evidence="9 10">
    <name type="scientific">Thermostichus vulcanus str. 'Rupite'</name>
    <dbReference type="NCBI Taxonomy" id="2813851"/>
    <lineage>
        <taxon>Bacteria</taxon>
        <taxon>Bacillati</taxon>
        <taxon>Cyanobacteriota</taxon>
        <taxon>Cyanophyceae</taxon>
        <taxon>Thermostichales</taxon>
        <taxon>Thermostichaceae</taxon>
        <taxon>Thermostichus</taxon>
    </lineage>
</organism>
<dbReference type="SMART" id="SM00387">
    <property type="entry name" value="HATPase_c"/>
    <property type="match status" value="1"/>
</dbReference>
<keyword evidence="3" id="KW-0597">Phosphoprotein</keyword>
<dbReference type="PANTHER" id="PTHR43711">
    <property type="entry name" value="TWO-COMPONENT HISTIDINE KINASE"/>
    <property type="match status" value="1"/>
</dbReference>
<keyword evidence="10" id="KW-1185">Reference proteome</keyword>
<comment type="catalytic activity">
    <reaction evidence="1">
        <text>ATP + protein L-histidine = ADP + protein N-phospho-L-histidine.</text>
        <dbReference type="EC" id="2.7.13.3"/>
    </reaction>
</comment>
<dbReference type="Pfam" id="PF00512">
    <property type="entry name" value="HisKA"/>
    <property type="match status" value="1"/>
</dbReference>
<evidence type="ECO:0000259" key="8">
    <source>
        <dbReference type="PROSITE" id="PS50109"/>
    </source>
</evidence>
<dbReference type="SUPFAM" id="SSF55781">
    <property type="entry name" value="GAF domain-like"/>
    <property type="match status" value="1"/>
</dbReference>
<dbReference type="InterPro" id="IPR003661">
    <property type="entry name" value="HisK_dim/P_dom"/>
</dbReference>
<dbReference type="Gene3D" id="3.30.565.10">
    <property type="entry name" value="Histidine kinase-like ATPase, C-terminal domain"/>
    <property type="match status" value="1"/>
</dbReference>
<dbReference type="RefSeq" id="WP_244348436.1">
    <property type="nucleotide sequence ID" value="NZ_JAFIRA010000001.1"/>
</dbReference>
<dbReference type="CDD" id="cd00075">
    <property type="entry name" value="HATPase"/>
    <property type="match status" value="1"/>
</dbReference>
<feature type="transmembrane region" description="Helical" evidence="7">
    <location>
        <begin position="292"/>
        <end position="316"/>
    </location>
</feature>
<reference evidence="9" key="1">
    <citation type="submission" date="2021-02" db="EMBL/GenBank/DDBJ databases">
        <title>The CRISPR/cas machinery reduction and long-range gene transfer in the hot spring cyanobacterium Synechococcus.</title>
        <authorList>
            <person name="Dvorak P."/>
            <person name="Jahodarova E."/>
            <person name="Hasler P."/>
            <person name="Poulickova A."/>
        </authorList>
    </citation>
    <scope>NUCLEOTIDE SEQUENCE</scope>
    <source>
        <strain evidence="9">Rupite</strain>
    </source>
</reference>
<dbReference type="EMBL" id="JAFIRA010000001">
    <property type="protein sequence ID" value="MCJ2541440.1"/>
    <property type="molecule type" value="Genomic_DNA"/>
</dbReference>
<dbReference type="InterPro" id="IPR029016">
    <property type="entry name" value="GAF-like_dom_sf"/>
</dbReference>
<evidence type="ECO:0000313" key="10">
    <source>
        <dbReference type="Proteomes" id="UP000830835"/>
    </source>
</evidence>
<gene>
    <name evidence="9" type="ORF">JX360_00725</name>
</gene>
<keyword evidence="4" id="KW-0808">Transferase</keyword>
<evidence type="ECO:0000256" key="4">
    <source>
        <dbReference type="ARBA" id="ARBA00022679"/>
    </source>
</evidence>
<dbReference type="InterPro" id="IPR005467">
    <property type="entry name" value="His_kinase_dom"/>
</dbReference>
<evidence type="ECO:0000256" key="7">
    <source>
        <dbReference type="SAM" id="Phobius"/>
    </source>
</evidence>
<evidence type="ECO:0000313" key="9">
    <source>
        <dbReference type="EMBL" id="MCJ2541440.1"/>
    </source>
</evidence>
<dbReference type="SMART" id="SM00388">
    <property type="entry name" value="HisKA"/>
    <property type="match status" value="1"/>
</dbReference>
<dbReference type="SUPFAM" id="SSF47384">
    <property type="entry name" value="Homodimeric domain of signal transducing histidine kinase"/>
    <property type="match status" value="1"/>
</dbReference>
<dbReference type="InterPro" id="IPR003594">
    <property type="entry name" value="HATPase_dom"/>
</dbReference>
<dbReference type="PRINTS" id="PR00344">
    <property type="entry name" value="BCTRLSENSOR"/>
</dbReference>
<dbReference type="InterPro" id="IPR004358">
    <property type="entry name" value="Sig_transdc_His_kin-like_C"/>
</dbReference>
<name>A0ABT0C6M0_THEVL</name>
<dbReference type="Gene3D" id="6.10.340.10">
    <property type="match status" value="1"/>
</dbReference>
<dbReference type="SUPFAM" id="SSF55874">
    <property type="entry name" value="ATPase domain of HSP90 chaperone/DNA topoisomerase II/histidine kinase"/>
    <property type="match status" value="1"/>
</dbReference>
<keyword evidence="6" id="KW-0902">Two-component regulatory system</keyword>
<evidence type="ECO:0000256" key="5">
    <source>
        <dbReference type="ARBA" id="ARBA00022777"/>
    </source>
</evidence>
<evidence type="ECO:0000256" key="6">
    <source>
        <dbReference type="ARBA" id="ARBA00023012"/>
    </source>
</evidence>
<evidence type="ECO:0000256" key="3">
    <source>
        <dbReference type="ARBA" id="ARBA00022553"/>
    </source>
</evidence>
<keyword evidence="7" id="KW-0812">Transmembrane</keyword>
<dbReference type="EC" id="2.7.13.3" evidence="2"/>
<dbReference type="InterPro" id="IPR050736">
    <property type="entry name" value="Sensor_HK_Regulatory"/>
</dbReference>
<evidence type="ECO:0000256" key="1">
    <source>
        <dbReference type="ARBA" id="ARBA00000085"/>
    </source>
</evidence>
<protein>
    <recommendedName>
        <fullName evidence="2">histidine kinase</fullName>
        <ecNumber evidence="2">2.7.13.3</ecNumber>
    </recommendedName>
</protein>
<comment type="caution">
    <text evidence="9">The sequence shown here is derived from an EMBL/GenBank/DDBJ whole genome shotgun (WGS) entry which is preliminary data.</text>
</comment>
<dbReference type="InterPro" id="IPR036890">
    <property type="entry name" value="HATPase_C_sf"/>
</dbReference>
<dbReference type="Pfam" id="PF02518">
    <property type="entry name" value="HATPase_c"/>
    <property type="match status" value="1"/>
</dbReference>
<dbReference type="Gene3D" id="3.30.450.40">
    <property type="match status" value="1"/>
</dbReference>
<dbReference type="InterPro" id="IPR036097">
    <property type="entry name" value="HisK_dim/P_sf"/>
</dbReference>
<dbReference type="InterPro" id="IPR007892">
    <property type="entry name" value="CHASE4"/>
</dbReference>
<keyword evidence="7" id="KW-0472">Membrane</keyword>
<dbReference type="CDD" id="cd00082">
    <property type="entry name" value="HisKA"/>
    <property type="match status" value="1"/>
</dbReference>
<keyword evidence="7" id="KW-1133">Transmembrane helix</keyword>
<dbReference type="PANTHER" id="PTHR43711:SF31">
    <property type="entry name" value="HISTIDINE KINASE"/>
    <property type="match status" value="1"/>
</dbReference>
<keyword evidence="5" id="KW-0418">Kinase</keyword>
<dbReference type="Proteomes" id="UP000830835">
    <property type="component" value="Unassembled WGS sequence"/>
</dbReference>
<accession>A0ABT0C6M0</accession>
<proteinExistence type="predicted"/>
<dbReference type="Gene3D" id="1.10.287.130">
    <property type="match status" value="1"/>
</dbReference>